<feature type="domain" description="RsbT co-antagonist protein RsbRD N-terminal" evidence="3">
    <location>
        <begin position="39"/>
        <end position="141"/>
    </location>
</feature>
<dbReference type="Proteomes" id="UP001500051">
    <property type="component" value="Unassembled WGS sequence"/>
</dbReference>
<dbReference type="InterPro" id="IPR051448">
    <property type="entry name" value="CdaR-like_regulators"/>
</dbReference>
<feature type="domain" description="CdaR GGDEF-like" evidence="4">
    <location>
        <begin position="151"/>
        <end position="283"/>
    </location>
</feature>
<comment type="caution">
    <text evidence="5">The sequence shown here is derived from an EMBL/GenBank/DDBJ whole genome shotgun (WGS) entry which is preliminary data.</text>
</comment>
<sequence length="406" mass="43903">MTRDPDPNFDQRGRADWVSQVAARTAAEAGVSVQLLGEYLQILSDAATEGRRPQPSQLTALRELGELTAAAGVDADQAVDLYLSAAWRLWRAMPATVGHAAGGTKAAAETMLRVVNEAVEVLIDGHQAARRAMIRQEESVRREFIDDLLRGDADVARLIQRAQPFGLDLSRTHQVLLAEPGSSSAHQLDRAASPIERAVVDRYGDREVLVATKDTFLVVILPGEPAAEGTPANGNRPPAVEYLRNQLRRHTGDHHWQVGTGQPHQGAYGIAQSYEQAREALRLARRLQLDAATIRAADLLLYRVIGRDQAALVDLVHGVLTPLTRARGGAEPLLHTLETYYATGAVATETARRLHVSVRTVTYRLARIEALTGSNPADPVDGLALQIAVLGARLLDWPASGCVAAD</sequence>
<dbReference type="Gene3D" id="1.10.10.2840">
    <property type="entry name" value="PucR C-terminal helix-turn-helix domain"/>
    <property type="match status" value="1"/>
</dbReference>
<evidence type="ECO:0000313" key="5">
    <source>
        <dbReference type="EMBL" id="GAA3699728.1"/>
    </source>
</evidence>
<dbReference type="PANTHER" id="PTHR33744:SF1">
    <property type="entry name" value="DNA-BINDING TRANSCRIPTIONAL ACTIVATOR ADER"/>
    <property type="match status" value="1"/>
</dbReference>
<dbReference type="EMBL" id="BAAAYX010000003">
    <property type="protein sequence ID" value="GAA3699728.1"/>
    <property type="molecule type" value="Genomic_DNA"/>
</dbReference>
<evidence type="ECO:0000259" key="2">
    <source>
        <dbReference type="Pfam" id="PF13556"/>
    </source>
</evidence>
<evidence type="ECO:0000259" key="3">
    <source>
        <dbReference type="Pfam" id="PF14361"/>
    </source>
</evidence>
<dbReference type="Pfam" id="PF13556">
    <property type="entry name" value="HTH_30"/>
    <property type="match status" value="1"/>
</dbReference>
<evidence type="ECO:0000259" key="4">
    <source>
        <dbReference type="Pfam" id="PF17853"/>
    </source>
</evidence>
<gene>
    <name evidence="5" type="ORF">GCM10022204_15450</name>
</gene>
<evidence type="ECO:0000256" key="1">
    <source>
        <dbReference type="ARBA" id="ARBA00006754"/>
    </source>
</evidence>
<dbReference type="PANTHER" id="PTHR33744">
    <property type="entry name" value="CARBOHYDRATE DIACID REGULATOR"/>
    <property type="match status" value="1"/>
</dbReference>
<keyword evidence="6" id="KW-1185">Reference proteome</keyword>
<organism evidence="5 6">
    <name type="scientific">Microlunatus aurantiacus</name>
    <dbReference type="NCBI Taxonomy" id="446786"/>
    <lineage>
        <taxon>Bacteria</taxon>
        <taxon>Bacillati</taxon>
        <taxon>Actinomycetota</taxon>
        <taxon>Actinomycetes</taxon>
        <taxon>Propionibacteriales</taxon>
        <taxon>Propionibacteriaceae</taxon>
        <taxon>Microlunatus</taxon>
    </lineage>
</organism>
<dbReference type="InterPro" id="IPR041522">
    <property type="entry name" value="CdaR_GGDEF"/>
</dbReference>
<protein>
    <submittedName>
        <fullName evidence="5">Helix-turn-helix domain-containing protein</fullName>
    </submittedName>
</protein>
<dbReference type="InterPro" id="IPR025736">
    <property type="entry name" value="PucR_C-HTH_dom"/>
</dbReference>
<comment type="similarity">
    <text evidence="1">Belongs to the CdaR family.</text>
</comment>
<dbReference type="Pfam" id="PF17853">
    <property type="entry name" value="GGDEF_2"/>
    <property type="match status" value="1"/>
</dbReference>
<accession>A0ABP7D295</accession>
<proteinExistence type="inferred from homology"/>
<dbReference type="InterPro" id="IPR042070">
    <property type="entry name" value="PucR_C-HTH_sf"/>
</dbReference>
<reference evidence="6" key="1">
    <citation type="journal article" date="2019" name="Int. J. Syst. Evol. Microbiol.">
        <title>The Global Catalogue of Microorganisms (GCM) 10K type strain sequencing project: providing services to taxonomists for standard genome sequencing and annotation.</title>
        <authorList>
            <consortium name="The Broad Institute Genomics Platform"/>
            <consortium name="The Broad Institute Genome Sequencing Center for Infectious Disease"/>
            <person name="Wu L."/>
            <person name="Ma J."/>
        </authorList>
    </citation>
    <scope>NUCLEOTIDE SEQUENCE [LARGE SCALE GENOMIC DNA]</scope>
    <source>
        <strain evidence="6">JCM 16548</strain>
    </source>
</reference>
<feature type="domain" description="PucR C-terminal helix-turn-helix" evidence="2">
    <location>
        <begin position="333"/>
        <end position="389"/>
    </location>
</feature>
<dbReference type="Pfam" id="PF14361">
    <property type="entry name" value="RsbRD_N"/>
    <property type="match status" value="1"/>
</dbReference>
<name>A0ABP7D295_9ACTN</name>
<evidence type="ECO:0000313" key="6">
    <source>
        <dbReference type="Proteomes" id="UP001500051"/>
    </source>
</evidence>
<dbReference type="InterPro" id="IPR025751">
    <property type="entry name" value="RsbRD_N_dom"/>
</dbReference>